<gene>
    <name evidence="3" type="ORF">Acy02nite_15030</name>
</gene>
<feature type="domain" description="ParB-like N-terminal" evidence="2">
    <location>
        <begin position="38"/>
        <end position="122"/>
    </location>
</feature>
<feature type="compositionally biased region" description="Basic and acidic residues" evidence="1">
    <location>
        <begin position="229"/>
        <end position="239"/>
    </location>
</feature>
<dbReference type="SUPFAM" id="SSF110849">
    <property type="entry name" value="ParB/Sulfiredoxin"/>
    <property type="match status" value="1"/>
</dbReference>
<comment type="caution">
    <text evidence="3">The sequence shown here is derived from an EMBL/GenBank/DDBJ whole genome shotgun (WGS) entry which is preliminary data.</text>
</comment>
<evidence type="ECO:0000256" key="1">
    <source>
        <dbReference type="SAM" id="MobiDB-lite"/>
    </source>
</evidence>
<dbReference type="SMART" id="SM00470">
    <property type="entry name" value="ParB"/>
    <property type="match status" value="1"/>
</dbReference>
<dbReference type="InterPro" id="IPR003115">
    <property type="entry name" value="ParB_N"/>
</dbReference>
<dbReference type="EMBL" id="BOMH01000011">
    <property type="protein sequence ID" value="GID63622.1"/>
    <property type="molecule type" value="Genomic_DNA"/>
</dbReference>
<evidence type="ECO:0000313" key="4">
    <source>
        <dbReference type="Proteomes" id="UP000619479"/>
    </source>
</evidence>
<keyword evidence="4" id="KW-1185">Reference proteome</keyword>
<dbReference type="AlphaFoldDB" id="A0A919M2M6"/>
<accession>A0A919M2M6</accession>
<evidence type="ECO:0000259" key="2">
    <source>
        <dbReference type="SMART" id="SM00470"/>
    </source>
</evidence>
<dbReference type="Proteomes" id="UP000619479">
    <property type="component" value="Unassembled WGS sequence"/>
</dbReference>
<feature type="region of interest" description="Disordered" evidence="1">
    <location>
        <begin position="1"/>
        <end position="29"/>
    </location>
</feature>
<name>A0A919M2M6_9ACTN</name>
<protein>
    <recommendedName>
        <fullName evidence="2">ParB-like N-terminal domain-containing protein</fullName>
    </recommendedName>
</protein>
<proteinExistence type="predicted"/>
<reference evidence="3" key="1">
    <citation type="submission" date="2021-01" db="EMBL/GenBank/DDBJ databases">
        <title>Whole genome shotgun sequence of Actinoplanes cyaneus NBRC 14990.</title>
        <authorList>
            <person name="Komaki H."/>
            <person name="Tamura T."/>
        </authorList>
    </citation>
    <scope>NUCLEOTIDE SEQUENCE</scope>
    <source>
        <strain evidence="3">NBRC 14990</strain>
    </source>
</reference>
<feature type="region of interest" description="Disordered" evidence="1">
    <location>
        <begin position="220"/>
        <end position="260"/>
    </location>
</feature>
<evidence type="ECO:0000313" key="3">
    <source>
        <dbReference type="EMBL" id="GID63622.1"/>
    </source>
</evidence>
<feature type="compositionally biased region" description="Low complexity" evidence="1">
    <location>
        <begin position="172"/>
        <end position="181"/>
    </location>
</feature>
<sequence>MHRQDFTPESRDRRNPVPVASGARVPEPADRESGVRIAFLSIDAVRVVDSPRLNGEDRRHTEALAGIGTELPPIIVHRATMRVIDGVHRLSAARLRGDERIKAVLFDGTEQEAYVLSVKANVAHGLPLSATERTRAAERIVAMHPDWSDRAIAASSGLGARTVGSIRRRRAASGADRAGAGSRVGRGGRVRPVDSTTGRLKAVDYLQGRPGASLREIARHAGVSPSTARDVRDRLHRGESPIPVTRRPRPGSDSPPLRSLVQGLASDPSLRFSESGRDLLRWLITHAVQDGEWKGLVDAIPAHSTQVLARIARHCSREWREFADTLERDAA</sequence>
<organism evidence="3 4">
    <name type="scientific">Actinoplanes cyaneus</name>
    <dbReference type="NCBI Taxonomy" id="52696"/>
    <lineage>
        <taxon>Bacteria</taxon>
        <taxon>Bacillati</taxon>
        <taxon>Actinomycetota</taxon>
        <taxon>Actinomycetes</taxon>
        <taxon>Micromonosporales</taxon>
        <taxon>Micromonosporaceae</taxon>
        <taxon>Actinoplanes</taxon>
    </lineage>
</organism>
<feature type="compositionally biased region" description="Basic and acidic residues" evidence="1">
    <location>
        <begin position="1"/>
        <end position="15"/>
    </location>
</feature>
<feature type="region of interest" description="Disordered" evidence="1">
    <location>
        <begin position="169"/>
        <end position="196"/>
    </location>
</feature>
<dbReference type="InterPro" id="IPR036086">
    <property type="entry name" value="ParB/Sulfiredoxin_sf"/>
</dbReference>